<name>A0A1L3ZZ93_9SPHN</name>
<dbReference type="OrthoDB" id="7585039at2"/>
<evidence type="ECO:0000313" key="3">
    <source>
        <dbReference type="Proteomes" id="UP000182063"/>
    </source>
</evidence>
<organism evidence="2 3">
    <name type="scientific">Tardibacter chloracetimidivorans</name>
    <dbReference type="NCBI Taxonomy" id="1921510"/>
    <lineage>
        <taxon>Bacteria</taxon>
        <taxon>Pseudomonadati</taxon>
        <taxon>Pseudomonadota</taxon>
        <taxon>Alphaproteobacteria</taxon>
        <taxon>Sphingomonadales</taxon>
        <taxon>Sphingomonadaceae</taxon>
        <taxon>Tardibacter</taxon>
    </lineage>
</organism>
<dbReference type="KEGG" id="sphj:BSL82_04800"/>
<dbReference type="RefSeq" id="WP_072598600.1">
    <property type="nucleotide sequence ID" value="NZ_CP018221.1"/>
</dbReference>
<dbReference type="SUPFAM" id="SSF54427">
    <property type="entry name" value="NTF2-like"/>
    <property type="match status" value="1"/>
</dbReference>
<dbReference type="Proteomes" id="UP000182063">
    <property type="component" value="Chromosome"/>
</dbReference>
<evidence type="ECO:0000259" key="1">
    <source>
        <dbReference type="Pfam" id="PF13577"/>
    </source>
</evidence>
<dbReference type="InterPro" id="IPR037401">
    <property type="entry name" value="SnoaL-like"/>
</dbReference>
<proteinExistence type="predicted"/>
<dbReference type="Pfam" id="PF13577">
    <property type="entry name" value="SnoaL_4"/>
    <property type="match status" value="1"/>
</dbReference>
<dbReference type="CDD" id="cd00531">
    <property type="entry name" value="NTF2_like"/>
    <property type="match status" value="1"/>
</dbReference>
<gene>
    <name evidence="2" type="ORF">BSL82_04800</name>
</gene>
<dbReference type="STRING" id="1921510.BSL82_04800"/>
<accession>A0A1L3ZZ93</accession>
<reference evidence="3" key="1">
    <citation type="submission" date="2016-11" db="EMBL/GenBank/DDBJ databases">
        <title>Complete Genome Sequence of alachlor-degrading Sphingomonas sp. strain JJ-A5.</title>
        <authorList>
            <person name="Lee H."/>
            <person name="Ka J.-O."/>
        </authorList>
    </citation>
    <scope>NUCLEOTIDE SEQUENCE [LARGE SCALE GENOMIC DNA]</scope>
    <source>
        <strain evidence="3">JJ-A5</strain>
    </source>
</reference>
<protein>
    <recommendedName>
        <fullName evidence="1">SnoaL-like domain-containing protein</fullName>
    </recommendedName>
</protein>
<sequence>MTPEDMEKTLTYLLDRQEIYDLMARYCRGVDRLDKDLVLSCYHEDALDDHAMFVGNREEFWRWVEPMHAGSQSSTQHLIGNHLAEIDGNVAHAETYYSFGGMNREGAPFTYIGGRYIDRLEKRDGKWGIVERFMLNDWIAPSINTVEGSQTPEGQTNYGNIDPRELAIMDTAPKGSRDRNDPVYARPLRVAPERVERYKSAVATPADTTAELAPS</sequence>
<feature type="domain" description="SnoaL-like" evidence="1">
    <location>
        <begin position="12"/>
        <end position="132"/>
    </location>
</feature>
<dbReference type="InterPro" id="IPR032710">
    <property type="entry name" value="NTF2-like_dom_sf"/>
</dbReference>
<evidence type="ECO:0000313" key="2">
    <source>
        <dbReference type="EMBL" id="API60948.1"/>
    </source>
</evidence>
<keyword evidence="3" id="KW-1185">Reference proteome</keyword>
<dbReference type="AlphaFoldDB" id="A0A1L3ZZ93"/>
<dbReference type="Gene3D" id="3.10.450.50">
    <property type="match status" value="1"/>
</dbReference>
<dbReference type="EMBL" id="CP018221">
    <property type="protein sequence ID" value="API60948.1"/>
    <property type="molecule type" value="Genomic_DNA"/>
</dbReference>